<protein>
    <recommendedName>
        <fullName evidence="1">Anti-proliferative protein domain-containing protein</fullName>
    </recommendedName>
</protein>
<dbReference type="InterPro" id="IPR036054">
    <property type="entry name" value="BTG-like_sf"/>
</dbReference>
<dbReference type="AlphaFoldDB" id="A0A9W6I968"/>
<proteinExistence type="predicted"/>
<sequence>MSSGTVEARTAAHWWADQLTGPTTTEQVEAFRAALEAAILAGPVSHWSWRKAVESGDPHWGAILRVVAAGYDPEPILITALKAAGIEASDLLEPLPPETIMWINPGQVRVSSGHSDTVAELKLIAL</sequence>
<dbReference type="Gene3D" id="3.90.640.90">
    <property type="entry name" value="Anti-proliferative protein, N-terminal domain"/>
    <property type="match status" value="1"/>
</dbReference>
<gene>
    <name evidence="2" type="ORF">GCM10017600_75040</name>
</gene>
<accession>A0A9W6I968</accession>
<dbReference type="Pfam" id="PF07742">
    <property type="entry name" value="BTG"/>
    <property type="match status" value="1"/>
</dbReference>
<dbReference type="SUPFAM" id="SSF160696">
    <property type="entry name" value="BTG domain-like"/>
    <property type="match status" value="1"/>
</dbReference>
<organism evidence="2 3">
    <name type="scientific">Streptosporangium carneum</name>
    <dbReference type="NCBI Taxonomy" id="47481"/>
    <lineage>
        <taxon>Bacteria</taxon>
        <taxon>Bacillati</taxon>
        <taxon>Actinomycetota</taxon>
        <taxon>Actinomycetes</taxon>
        <taxon>Streptosporangiales</taxon>
        <taxon>Streptosporangiaceae</taxon>
        <taxon>Streptosporangium</taxon>
    </lineage>
</organism>
<dbReference type="EMBL" id="BSEV01000028">
    <property type="protein sequence ID" value="GLK14092.1"/>
    <property type="molecule type" value="Genomic_DNA"/>
</dbReference>
<dbReference type="InterPro" id="IPR002087">
    <property type="entry name" value="Anti_prolifrtn"/>
</dbReference>
<reference evidence="2" key="1">
    <citation type="journal article" date="2014" name="Int. J. Syst. Evol. Microbiol.">
        <title>Complete genome sequence of Corynebacterium casei LMG S-19264T (=DSM 44701T), isolated from a smear-ripened cheese.</title>
        <authorList>
            <consortium name="US DOE Joint Genome Institute (JGI-PGF)"/>
            <person name="Walter F."/>
            <person name="Albersmeier A."/>
            <person name="Kalinowski J."/>
            <person name="Ruckert C."/>
        </authorList>
    </citation>
    <scope>NUCLEOTIDE SEQUENCE</scope>
    <source>
        <strain evidence="2">VKM Ac-2007</strain>
    </source>
</reference>
<reference evidence="2" key="2">
    <citation type="submission" date="2023-01" db="EMBL/GenBank/DDBJ databases">
        <authorList>
            <person name="Sun Q."/>
            <person name="Evtushenko L."/>
        </authorList>
    </citation>
    <scope>NUCLEOTIDE SEQUENCE</scope>
    <source>
        <strain evidence="2">VKM Ac-2007</strain>
    </source>
</reference>
<dbReference type="RefSeq" id="WP_271222346.1">
    <property type="nucleotide sequence ID" value="NZ_BAAAVD010000007.1"/>
</dbReference>
<evidence type="ECO:0000259" key="1">
    <source>
        <dbReference type="Pfam" id="PF07742"/>
    </source>
</evidence>
<dbReference type="Proteomes" id="UP001143474">
    <property type="component" value="Unassembled WGS sequence"/>
</dbReference>
<evidence type="ECO:0000313" key="2">
    <source>
        <dbReference type="EMBL" id="GLK14092.1"/>
    </source>
</evidence>
<name>A0A9W6I968_9ACTN</name>
<comment type="caution">
    <text evidence="2">The sequence shown here is derived from an EMBL/GenBank/DDBJ whole genome shotgun (WGS) entry which is preliminary data.</text>
</comment>
<evidence type="ECO:0000313" key="3">
    <source>
        <dbReference type="Proteomes" id="UP001143474"/>
    </source>
</evidence>
<keyword evidence="3" id="KW-1185">Reference proteome</keyword>
<feature type="domain" description="Anti-proliferative protein" evidence="1">
    <location>
        <begin position="7"/>
        <end position="118"/>
    </location>
</feature>